<feature type="compositionally biased region" description="Low complexity" evidence="2">
    <location>
        <begin position="391"/>
        <end position="404"/>
    </location>
</feature>
<keyword evidence="1" id="KW-0175">Coiled coil</keyword>
<feature type="region of interest" description="Disordered" evidence="2">
    <location>
        <begin position="501"/>
        <end position="609"/>
    </location>
</feature>
<feature type="compositionally biased region" description="Polar residues" evidence="2">
    <location>
        <begin position="331"/>
        <end position="350"/>
    </location>
</feature>
<proteinExistence type="predicted"/>
<reference evidence="3 4" key="1">
    <citation type="journal article" date="2018" name="Nat. Ecol. Evol.">
        <title>Genomic signatures of mitonuclear coevolution across populations of Tigriopus californicus.</title>
        <authorList>
            <person name="Barreto F.S."/>
            <person name="Watson E.T."/>
            <person name="Lima T.G."/>
            <person name="Willett C.S."/>
            <person name="Edmands S."/>
            <person name="Li W."/>
            <person name="Burton R.S."/>
        </authorList>
    </citation>
    <scope>NUCLEOTIDE SEQUENCE [LARGE SCALE GENOMIC DNA]</scope>
    <source>
        <strain evidence="3 4">San Diego</strain>
    </source>
</reference>
<gene>
    <name evidence="3" type="ORF">TCAL_17151</name>
</gene>
<sequence length="647" mass="74077">MSESNVEEAGGWPPVNPIAPRPPNRPAHERLLDELQTRLSQKEDRRKFLQERFRGLREAQTRLKADRERIGEERTLVDDRLVVINKEVRNAEPILFPDTDSTTHPPLVSFQVENKRNQLQKLRTGLSYLREEEIQNQIQNLEYQLRKNHYKPTEEKKIVLEIDRLNRSKKHLKEHNVLKLVQSYHSEARVWLFQTDLDRLRHSQRVIREQRDLLFRQRGDIKAKEDGMKKDINEIKTELDTLKVEVDRLFGDKRQAVNDFKTLENDYKKFLFEKREEQKQRRKEERQAYHAERQKEIEEIKANAEPYEEELKLISNLISYCLRFEFPPQSGGTTPVESCEGNTNSSNGNAFLQVPGGTDPNNPRRGSHESGLRKEKDTRLAPGSNNSSIYATPLGATPATTPTAEQKPELFTTYKKDETDETLFAGVSKKQNKRASRNERRLSKAKSITHNPEIFAQFGSFNLKPPVTTKEVLAVVDSLKEQQRAFEKKASQVKADRLCGQRDLTDTQSMEHNANQDKTKQIAGDPLIEDSKPLEDPTPRNVPKCLELSTNTYETQQSSSNQAKSKTNAQSSVSAKREEMSIDNGEFNLEEAFPSLPEPTSASILNQPGGFFGSCVKQKSVSEAISDRTKTLNPTSASRADVISQET</sequence>
<feature type="region of interest" description="Disordered" evidence="2">
    <location>
        <begin position="331"/>
        <end position="408"/>
    </location>
</feature>
<feature type="compositionally biased region" description="Pro residues" evidence="2">
    <location>
        <begin position="14"/>
        <end position="25"/>
    </location>
</feature>
<feature type="compositionally biased region" description="Basic and acidic residues" evidence="2">
    <location>
        <begin position="529"/>
        <end position="538"/>
    </location>
</feature>
<dbReference type="EMBL" id="VCGU01000008">
    <property type="protein sequence ID" value="TRY72582.1"/>
    <property type="molecule type" value="Genomic_DNA"/>
</dbReference>
<dbReference type="PANTHER" id="PTHR31027">
    <property type="entry name" value="NUCLEAR SEGREGATION PROTEIN BFR1"/>
    <property type="match status" value="1"/>
</dbReference>
<comment type="caution">
    <text evidence="3">The sequence shown here is derived from an EMBL/GenBank/DDBJ whole genome shotgun (WGS) entry which is preliminary data.</text>
</comment>
<keyword evidence="4" id="KW-1185">Reference proteome</keyword>
<dbReference type="PANTHER" id="PTHR31027:SF2">
    <property type="entry name" value="LEBERCILIN DOMAIN-CONTAINING PROTEIN"/>
    <property type="match status" value="1"/>
</dbReference>
<organism evidence="3 4">
    <name type="scientific">Tigriopus californicus</name>
    <name type="common">Marine copepod</name>
    <dbReference type="NCBI Taxonomy" id="6832"/>
    <lineage>
        <taxon>Eukaryota</taxon>
        <taxon>Metazoa</taxon>
        <taxon>Ecdysozoa</taxon>
        <taxon>Arthropoda</taxon>
        <taxon>Crustacea</taxon>
        <taxon>Multicrustacea</taxon>
        <taxon>Hexanauplia</taxon>
        <taxon>Copepoda</taxon>
        <taxon>Harpacticoida</taxon>
        <taxon>Harpacticidae</taxon>
        <taxon>Tigriopus</taxon>
    </lineage>
</organism>
<dbReference type="STRING" id="6832.A0A553P4J0"/>
<evidence type="ECO:0000256" key="2">
    <source>
        <dbReference type="SAM" id="MobiDB-lite"/>
    </source>
</evidence>
<protein>
    <submittedName>
        <fullName evidence="3">Uncharacterized protein</fullName>
    </submittedName>
</protein>
<evidence type="ECO:0000256" key="1">
    <source>
        <dbReference type="SAM" id="Coils"/>
    </source>
</evidence>
<evidence type="ECO:0000313" key="3">
    <source>
        <dbReference type="EMBL" id="TRY72582.1"/>
    </source>
</evidence>
<dbReference type="AlphaFoldDB" id="A0A553P4J0"/>
<evidence type="ECO:0000313" key="4">
    <source>
        <dbReference type="Proteomes" id="UP000318571"/>
    </source>
</evidence>
<dbReference type="InterPro" id="IPR039604">
    <property type="entry name" value="Bfr1"/>
</dbReference>
<feature type="region of interest" description="Disordered" evidence="2">
    <location>
        <begin position="623"/>
        <end position="647"/>
    </location>
</feature>
<accession>A0A553P4J0</accession>
<feature type="coiled-coil region" evidence="1">
    <location>
        <begin position="225"/>
        <end position="310"/>
    </location>
</feature>
<feature type="compositionally biased region" description="Polar residues" evidence="2">
    <location>
        <begin position="631"/>
        <end position="647"/>
    </location>
</feature>
<dbReference type="Proteomes" id="UP000318571">
    <property type="component" value="Chromosome 7"/>
</dbReference>
<feature type="region of interest" description="Disordered" evidence="2">
    <location>
        <begin position="1"/>
        <end position="28"/>
    </location>
</feature>
<feature type="compositionally biased region" description="Polar residues" evidence="2">
    <location>
        <begin position="548"/>
        <end position="574"/>
    </location>
</feature>
<name>A0A553P4J0_TIGCA</name>
<dbReference type="OMA" id="AHWKEDQ"/>
<feature type="compositionally biased region" description="Basic and acidic residues" evidence="2">
    <location>
        <begin position="366"/>
        <end position="379"/>
    </location>
</feature>